<proteinExistence type="inferred from homology"/>
<comment type="function">
    <text evidence="27">Catalyzes the three sequential steps of the methylation pathway for the biosynthesis of phosphatidylcholine, a critical and essential component for membrane structure. Uses S-adenosylmethionine (S-adenosyl-L-methionine, SAM or AdoMet) as the methyl group donor for the methylation of phosphatidylethanolamine (1,2-diacyl-sn-glycero-3-phosphoethanolamine, PE) to phosphatidylmonomethylethanolamine (1,2-diacyl-sn-glycero-3-phospho-N-methylethanolamine, PMME), PMME to phosphatidyldimethylethanolamine (1,2-diacyl-sn-glycero-3-phospho-N,N-dimethylethanolamine, PDME), and PDME to phosphatidylcholine (1,2-diacyl-sn-glycero-3-phosphocholine, PC), producing S-adenosyl-L-homocysteine in each step.</text>
</comment>
<feature type="topological domain" description="Lumenal" evidence="27">
    <location>
        <begin position="349"/>
        <end position="391"/>
    </location>
</feature>
<evidence type="ECO:0000256" key="1">
    <source>
        <dbReference type="ARBA" id="ARBA00004969"/>
    </source>
</evidence>
<keyword evidence="12 27" id="KW-0472">Membrane</keyword>
<evidence type="ECO:0000256" key="17">
    <source>
        <dbReference type="ARBA" id="ARBA00050788"/>
    </source>
</evidence>
<evidence type="ECO:0000256" key="12">
    <source>
        <dbReference type="ARBA" id="ARBA00023136"/>
    </source>
</evidence>
<comment type="pathway">
    <text evidence="1 27">Phospholipid metabolism; phosphatidylcholine biosynthesis.</text>
</comment>
<feature type="binding site" evidence="27">
    <location>
        <begin position="414"/>
        <end position="415"/>
    </location>
    <ligand>
        <name>S-adenosyl-L-methionine</name>
        <dbReference type="ChEBI" id="CHEBI:59789"/>
    </ligand>
</feature>
<comment type="catalytic activity">
    <reaction evidence="20">
        <text>1,2-di-(9Z,12Z,15Z-octadecatrienoyl)-sn-glycero-3-phospho-N,N-dimethylethanolamine + S-adenosyl-L-methionine = 1,2-di-(9Z,12Z,15Z-octadecatrienoyl)-sn-glycero-3-phosphocholine + S-adenosyl-L-homocysteine + H(+)</text>
        <dbReference type="Rhea" id="RHEA:70759"/>
        <dbReference type="ChEBI" id="CHEBI:15378"/>
        <dbReference type="ChEBI" id="CHEBI:57856"/>
        <dbReference type="ChEBI" id="CHEBI:59789"/>
        <dbReference type="ChEBI" id="CHEBI:86161"/>
        <dbReference type="ChEBI" id="CHEBI:189860"/>
    </reaction>
    <physiologicalReaction direction="left-to-right" evidence="20">
        <dbReference type="Rhea" id="RHEA:70760"/>
    </physiologicalReaction>
</comment>
<evidence type="ECO:0000256" key="7">
    <source>
        <dbReference type="ARBA" id="ARBA00022692"/>
    </source>
</evidence>
<evidence type="ECO:0000256" key="3">
    <source>
        <dbReference type="ARBA" id="ARBA00022516"/>
    </source>
</evidence>
<dbReference type="PANTHER" id="PTHR15458:SF5">
    <property type="entry name" value="PHOSPHATIDYLETHANOLAMINE N-METHYLTRANSFERASE"/>
    <property type="match status" value="1"/>
</dbReference>
<dbReference type="FunFam" id="1.20.120.1630:FF:000005">
    <property type="entry name" value="Phosphatidylethanolamine N-methyltransferase"/>
    <property type="match status" value="1"/>
</dbReference>
<keyword evidence="11 27" id="KW-0496">Mitochondrion</keyword>
<feature type="topological domain" description="Cytoplasmic" evidence="27">
    <location>
        <begin position="413"/>
        <end position="433"/>
    </location>
</feature>
<evidence type="ECO:0000256" key="4">
    <source>
        <dbReference type="ARBA" id="ARBA00022603"/>
    </source>
</evidence>
<keyword evidence="14 27" id="KW-1208">Phospholipid metabolism</keyword>
<keyword evidence="4 27" id="KW-0489">Methyltransferase</keyword>
<dbReference type="GO" id="GO:0005789">
    <property type="term" value="C:endoplasmic reticulum membrane"/>
    <property type="evidence" value="ECO:0007669"/>
    <property type="project" value="UniProtKB-SubCell"/>
</dbReference>
<feature type="transmembrane region" description="Helical" evidence="29">
    <location>
        <begin position="281"/>
        <end position="301"/>
    </location>
</feature>
<comment type="pathway">
    <text evidence="2">Lipid metabolism.</text>
</comment>
<dbReference type="GO" id="GO:0004608">
    <property type="term" value="F:phosphatidylethanolamine N-methyltransferase activity"/>
    <property type="evidence" value="ECO:0007669"/>
    <property type="project" value="UniProtKB-UniRule"/>
</dbReference>
<name>A0AA40LFM2_CNENI</name>
<comment type="catalytic activity">
    <reaction evidence="27">
        <text>a 1,2-diacyl-sn-glycero-3-phospho-N,N-dimethylethanolamine + S-adenosyl-L-methionine = a 1,2-diacyl-sn-glycero-3-phosphocholine + S-adenosyl-L-homocysteine + H(+)</text>
        <dbReference type="Rhea" id="RHEA:32739"/>
        <dbReference type="ChEBI" id="CHEBI:15378"/>
        <dbReference type="ChEBI" id="CHEBI:57643"/>
        <dbReference type="ChEBI" id="CHEBI:57856"/>
        <dbReference type="ChEBI" id="CHEBI:59789"/>
        <dbReference type="ChEBI" id="CHEBI:64572"/>
    </reaction>
</comment>
<evidence type="ECO:0000256" key="22">
    <source>
        <dbReference type="ARBA" id="ARBA00051455"/>
    </source>
</evidence>
<dbReference type="EC" id="2.1.1.17" evidence="27"/>
<gene>
    <name evidence="27" type="primary">PEMT</name>
    <name evidence="30" type="ORF">QTO34_009731</name>
</gene>
<protein>
    <recommendedName>
        <fullName evidence="27">Phosphatidylethanolamine N-methyltransferase</fullName>
        <shortName evidence="27">PEAMT</shortName>
        <shortName evidence="27">PEMT</shortName>
        <ecNumber evidence="27">2.1.1.17</ecNumber>
        <ecNumber evidence="27">2.1.1.71</ecNumber>
    </recommendedName>
    <alternativeName>
        <fullName evidence="27">Phospholipid methyltransferase</fullName>
        <shortName evidence="27">PLMT</shortName>
    </alternativeName>
</protein>
<comment type="catalytic activity">
    <reaction evidence="17">
        <text>1,2-di-(9Z,12Z-octadecadienoyl)-sn-glycero-3-phosphoethanolamine + S-adenosyl-L-methionine = 1,2-di-(9Z,12Z-octadecadienoyl)-sn-glycero-3-phospho-N-methylethanolamine + S-adenosyl-L-homocysteine + H(+)</text>
        <dbReference type="Rhea" id="RHEA:70739"/>
        <dbReference type="ChEBI" id="CHEBI:15378"/>
        <dbReference type="ChEBI" id="CHEBI:57856"/>
        <dbReference type="ChEBI" id="CHEBI:59789"/>
        <dbReference type="ChEBI" id="CHEBI:172403"/>
        <dbReference type="ChEBI" id="CHEBI:189848"/>
    </reaction>
    <physiologicalReaction direction="left-to-right" evidence="17">
        <dbReference type="Rhea" id="RHEA:70740"/>
    </physiologicalReaction>
</comment>
<evidence type="ECO:0000256" key="29">
    <source>
        <dbReference type="SAM" id="Phobius"/>
    </source>
</evidence>
<evidence type="ECO:0000256" key="15">
    <source>
        <dbReference type="ARBA" id="ARBA00050433"/>
    </source>
</evidence>
<evidence type="ECO:0000256" key="5">
    <source>
        <dbReference type="ARBA" id="ARBA00022679"/>
    </source>
</evidence>
<feature type="topological domain" description="Lumenal" evidence="27">
    <location>
        <begin position="268"/>
        <end position="279"/>
    </location>
</feature>
<keyword evidence="9 27" id="KW-1133">Transmembrane helix</keyword>
<evidence type="ECO:0000256" key="10">
    <source>
        <dbReference type="ARBA" id="ARBA00023098"/>
    </source>
</evidence>
<dbReference type="PANTHER" id="PTHR15458">
    <property type="entry name" value="PHOSPHATIDYLETHANOLAMINE N-METHYLTRANSFERASE"/>
    <property type="match status" value="1"/>
</dbReference>
<evidence type="ECO:0000313" key="31">
    <source>
        <dbReference type="Proteomes" id="UP001177744"/>
    </source>
</evidence>
<keyword evidence="5 27" id="KW-0808">Transferase</keyword>
<comment type="subcellular location">
    <subcellularLocation>
        <location evidence="27">Endoplasmic reticulum membrane</location>
        <topology evidence="27">Multi-pass membrane protein</topology>
    </subcellularLocation>
    <subcellularLocation>
        <location evidence="27">Mitochondrion membrane</location>
        <topology evidence="27">Multi-pass membrane protein</topology>
    </subcellularLocation>
    <text evidence="27">Found in endoplasmic reticulum where most PEMT activity is generated and in mitochondria.</text>
</comment>
<evidence type="ECO:0000256" key="8">
    <source>
        <dbReference type="ARBA" id="ARBA00022824"/>
    </source>
</evidence>
<feature type="transmembrane region" description="Helical" evidence="29">
    <location>
        <begin position="322"/>
        <end position="347"/>
    </location>
</feature>
<comment type="similarity">
    <text evidence="27">Belongs to the class VI-like SAM-binding methyltransferase superfamily. PEMT/PEM2 methyltransferase family.</text>
</comment>
<feature type="topological domain" description="Cytoplasmic" evidence="27">
    <location>
        <begin position="301"/>
        <end position="327"/>
    </location>
</feature>
<dbReference type="InterPro" id="IPR024960">
    <property type="entry name" value="PEMT/MFAP"/>
</dbReference>
<keyword evidence="10 27" id="KW-0443">Lipid metabolism</keyword>
<comment type="catalytic activity">
    <reaction evidence="18">
        <text>1,2-di-(9Z,12Z-octadecadienoyl)-sn-glycero-3-phospho-N-methylethanolamine + S-adenosyl-L-methionine = 1,2-di-(9Z,12Z-octadecadienoyl)-sn-glycero-3-phospho-N,N-dimethylethanolamine + S-adenosyl-L-homocysteine + H(+)</text>
        <dbReference type="Rhea" id="RHEA:70743"/>
        <dbReference type="ChEBI" id="CHEBI:15378"/>
        <dbReference type="ChEBI" id="CHEBI:57856"/>
        <dbReference type="ChEBI" id="CHEBI:59789"/>
        <dbReference type="ChEBI" id="CHEBI:189848"/>
        <dbReference type="ChEBI" id="CHEBI:189849"/>
    </reaction>
    <physiologicalReaction direction="left-to-right" evidence="18">
        <dbReference type="Rhea" id="RHEA:70744"/>
    </physiologicalReaction>
</comment>
<evidence type="ECO:0000256" key="14">
    <source>
        <dbReference type="ARBA" id="ARBA00023264"/>
    </source>
</evidence>
<evidence type="ECO:0000313" key="30">
    <source>
        <dbReference type="EMBL" id="KAK1331756.1"/>
    </source>
</evidence>
<accession>A0AA40LFM2</accession>
<dbReference type="HAMAP" id="MF_03216">
    <property type="entry name" value="PLMT"/>
    <property type="match status" value="1"/>
</dbReference>
<feature type="transmembrane region" description="Helical" evidence="29">
    <location>
        <begin position="384"/>
        <end position="413"/>
    </location>
</feature>
<comment type="catalytic activity">
    <reaction evidence="15">
        <text>1-hexadecanoyl-2-(4Z,7Z,10Z,13Z,16Z,19Z-docosahexaenoyl)-sn-glycero-3-phospho-N,N-dimethylethanolamine + S-adenosyl-L-methionine = 1-hexadecanoyl-2-(4Z,7Z,10Z,13Z,16Z,19Z-docosahexaenoyl)-sn-glycero-3-phosphocholine + S-adenosyl-L-homocysteine + H(+)</text>
        <dbReference type="Rhea" id="RHEA:70771"/>
        <dbReference type="ChEBI" id="CHEBI:15378"/>
        <dbReference type="ChEBI" id="CHEBI:57856"/>
        <dbReference type="ChEBI" id="CHEBI:59789"/>
        <dbReference type="ChEBI" id="CHEBI:74963"/>
        <dbReference type="ChEBI" id="CHEBI:189862"/>
    </reaction>
    <physiologicalReaction direction="left-to-right" evidence="15">
        <dbReference type="Rhea" id="RHEA:70772"/>
    </physiologicalReaction>
</comment>
<dbReference type="PROSITE" id="PS51599">
    <property type="entry name" value="SAM_PEMT_PEM2"/>
    <property type="match status" value="1"/>
</dbReference>
<feature type="binding site" evidence="27">
    <location>
        <begin position="332"/>
        <end position="334"/>
    </location>
    <ligand>
        <name>S-adenosyl-L-methionine</name>
        <dbReference type="ChEBI" id="CHEBI:59789"/>
    </ligand>
</feature>
<comment type="catalytic activity">
    <reaction evidence="22">
        <text>1,2-di-(9Z-octadecenoyl)-sn-glycero-3-phospho-N-methylethanolamine + S-adenosyl-L-methionine = 1,2-di-(9Z-octadecenoyl)-sn-glycero-3-phospho-N,N-dimethylethanolamine + S-adenosyl-L-homocysteine + H(+)</text>
        <dbReference type="Rhea" id="RHEA:46112"/>
        <dbReference type="ChEBI" id="CHEBI:15378"/>
        <dbReference type="ChEBI" id="CHEBI:57856"/>
        <dbReference type="ChEBI" id="CHEBI:59789"/>
        <dbReference type="ChEBI" id="CHEBI:85679"/>
        <dbReference type="ChEBI" id="CHEBI:85680"/>
    </reaction>
    <physiologicalReaction direction="left-to-right" evidence="22">
        <dbReference type="Rhea" id="RHEA:46113"/>
    </physiologicalReaction>
</comment>
<dbReference type="InterPro" id="IPR007318">
    <property type="entry name" value="Phopholipid_MeTrfase"/>
</dbReference>
<keyword evidence="7 27" id="KW-0812">Transmembrane</keyword>
<keyword evidence="8 27" id="KW-0256">Endoplasmic reticulum</keyword>
<sequence length="433" mass="45443">MKSVVRDPAPRAGPGLSGGRALPGPEQRLSAGELGSRVHSRGMPRGSQEPLTHFSLETAACRPLCACYSSGGLRTGLGAASGPTPCGLELPVTLPADQLPRRVGPHGQPSPEQAAGSIGAEATVESKPGVRSSYSVPEPGALAAFETLRSSCTSHWTARRSLLEPSVPLGAAVLDAGAGPAELPAPSASLPAVEASGAGPGAGLEVPLLLEEPACWWQRLLGPTVWSPRQDWGRAGTPGPEQRLLPPPAPGALPAPLTRFSFPIQVARWEQRTRKLSGALGSPYVACYVLGGVILVLNALRSHWFTQAMRNQPRMDSLDTPTAYQAGLVLLGAGSVLVLSSFSALGFTGTFLGDYFGILKEARVTKFPFNILDNPMYWGSTANYLGWAVMHASPAGLLLTGVVALVYAAATLYEEPFTAEIYRQKASQSRKSR</sequence>
<dbReference type="GO" id="GO:0031966">
    <property type="term" value="C:mitochondrial membrane"/>
    <property type="evidence" value="ECO:0007669"/>
    <property type="project" value="UniProtKB-SubCell"/>
</dbReference>
<reference evidence="30" key="1">
    <citation type="submission" date="2023-06" db="EMBL/GenBank/DDBJ databases">
        <title>Reference genome for the Northern bat (Eptesicus nilssonii), a most northern bat species.</title>
        <authorList>
            <person name="Laine V.N."/>
            <person name="Pulliainen A.T."/>
            <person name="Lilley T.M."/>
        </authorList>
    </citation>
    <scope>NUCLEOTIDE SEQUENCE</scope>
    <source>
        <strain evidence="30">BLF_Eptnil</strain>
        <tissue evidence="30">Kidney</tissue>
    </source>
</reference>
<dbReference type="AlphaFoldDB" id="A0AA40LFM2"/>
<evidence type="ECO:0000256" key="18">
    <source>
        <dbReference type="ARBA" id="ARBA00050814"/>
    </source>
</evidence>
<dbReference type="Proteomes" id="UP001177744">
    <property type="component" value="Unassembled WGS sequence"/>
</dbReference>
<evidence type="ECO:0000256" key="28">
    <source>
        <dbReference type="SAM" id="MobiDB-lite"/>
    </source>
</evidence>
<dbReference type="GO" id="GO:0032259">
    <property type="term" value="P:methylation"/>
    <property type="evidence" value="ECO:0007669"/>
    <property type="project" value="UniProtKB-KW"/>
</dbReference>
<dbReference type="EC" id="2.1.1.71" evidence="27"/>
<keyword evidence="13 27" id="KW-0594">Phospholipid biosynthesis</keyword>
<evidence type="ECO:0000256" key="16">
    <source>
        <dbReference type="ARBA" id="ARBA00050744"/>
    </source>
</evidence>
<comment type="catalytic activity">
    <reaction evidence="21">
        <text>1,2-di-(9Z,12Z-octadecadienoyl)-sn-glycero-3-phospho-N,N-dimethylethanolamine + S-adenosyl-L-methionine = 1,2-di-(9Z,12Z-octadecadienoyl)-sn-glycero-3-phosphocholine + S-adenosyl-L-homocysteine + H(+)</text>
        <dbReference type="Rhea" id="RHEA:70747"/>
        <dbReference type="ChEBI" id="CHEBI:15378"/>
        <dbReference type="ChEBI" id="CHEBI:42027"/>
        <dbReference type="ChEBI" id="CHEBI:57856"/>
        <dbReference type="ChEBI" id="CHEBI:59789"/>
        <dbReference type="ChEBI" id="CHEBI:189849"/>
    </reaction>
    <physiologicalReaction direction="left-to-right" evidence="21">
        <dbReference type="Rhea" id="RHEA:70748"/>
    </physiologicalReaction>
</comment>
<dbReference type="Gene3D" id="1.20.120.1630">
    <property type="match status" value="1"/>
</dbReference>
<comment type="catalytic activity">
    <reaction evidence="26">
        <text>1,2-di-(9Z-octadecenoyl)-sn-glycero-3-phospho-N,N-dimethylethanolamine + S-adenosyl-L-methionine = 1,2-di-(9Z-octadecenoyl)-sn-glycero-3-phosphocholine + S-adenosyl-L-homocysteine + H(+)</text>
        <dbReference type="Rhea" id="RHEA:70623"/>
        <dbReference type="ChEBI" id="CHEBI:15378"/>
        <dbReference type="ChEBI" id="CHEBI:57856"/>
        <dbReference type="ChEBI" id="CHEBI:59789"/>
        <dbReference type="ChEBI" id="CHEBI:74669"/>
        <dbReference type="ChEBI" id="CHEBI:85680"/>
    </reaction>
    <physiologicalReaction direction="left-to-right" evidence="26">
        <dbReference type="Rhea" id="RHEA:70624"/>
    </physiologicalReaction>
</comment>
<evidence type="ECO:0000256" key="20">
    <source>
        <dbReference type="ARBA" id="ARBA00051210"/>
    </source>
</evidence>
<evidence type="ECO:0000256" key="13">
    <source>
        <dbReference type="ARBA" id="ARBA00023209"/>
    </source>
</evidence>
<keyword evidence="6 27" id="KW-0949">S-adenosyl-L-methionine</keyword>
<evidence type="ECO:0000256" key="26">
    <source>
        <dbReference type="ARBA" id="ARBA00052148"/>
    </source>
</evidence>
<feature type="topological domain" description="Lumenal" evidence="27">
    <location>
        <begin position="1"/>
        <end position="242"/>
    </location>
</feature>
<keyword evidence="31" id="KW-1185">Reference proteome</keyword>
<comment type="catalytic activity">
    <reaction evidence="19">
        <text>1-hexadecanoyl-2-(4Z,7Z,10Z,13Z,16Z,19Z-docosahexaenoyl)-sn-glycero-3-phospho-N-methylethanolamine + S-adenosyl-L-methionine = 1-hexadecanoyl-2-(4Z,7Z,10Z,13Z,16Z,19Z-docosahexaenoyl)-sn-glycero-3-phospho-N,N-dimethylethanolamine + S-adenosyl-L-homocysteine + H(+)</text>
        <dbReference type="Rhea" id="RHEA:70767"/>
        <dbReference type="ChEBI" id="CHEBI:15378"/>
        <dbReference type="ChEBI" id="CHEBI:57856"/>
        <dbReference type="ChEBI" id="CHEBI:59789"/>
        <dbReference type="ChEBI" id="CHEBI:189861"/>
        <dbReference type="ChEBI" id="CHEBI:189862"/>
    </reaction>
    <physiologicalReaction direction="left-to-right" evidence="19">
        <dbReference type="Rhea" id="RHEA:70768"/>
    </physiologicalReaction>
</comment>
<feature type="intramembrane region" description="Helical" evidence="27">
    <location>
        <begin position="243"/>
        <end position="263"/>
    </location>
</feature>
<evidence type="ECO:0000256" key="19">
    <source>
        <dbReference type="ARBA" id="ARBA00050899"/>
    </source>
</evidence>
<evidence type="ECO:0000256" key="2">
    <source>
        <dbReference type="ARBA" id="ARBA00005189"/>
    </source>
</evidence>
<evidence type="ECO:0000256" key="9">
    <source>
        <dbReference type="ARBA" id="ARBA00022989"/>
    </source>
</evidence>
<comment type="catalytic activity">
    <reaction evidence="27">
        <text>a 1,2-diacyl-sn-glycero-3-phospho-N-methylethanolamine + S-adenosyl-L-methionine = a 1,2-diacyl-sn-glycero-3-phospho-N,N-dimethylethanolamine + S-adenosyl-L-homocysteine + H(+)</text>
        <dbReference type="Rhea" id="RHEA:32735"/>
        <dbReference type="ChEBI" id="CHEBI:15378"/>
        <dbReference type="ChEBI" id="CHEBI:57856"/>
        <dbReference type="ChEBI" id="CHEBI:59789"/>
        <dbReference type="ChEBI" id="CHEBI:64572"/>
        <dbReference type="ChEBI" id="CHEBI:64573"/>
        <dbReference type="EC" id="2.1.1.71"/>
    </reaction>
</comment>
<comment type="caution">
    <text evidence="30">The sequence shown here is derived from an EMBL/GenBank/DDBJ whole genome shotgun (WGS) entry which is preliminary data.</text>
</comment>
<comment type="catalytic activity">
    <reaction evidence="16">
        <text>1-hexadecanoyl-2-(4Z,7Z,10Z,13Z,16Z,19Z-docosahexaenoyl)-sn-glycero-3-phosphoethanolamine + S-adenosyl-L-methionine = 1-hexadecanoyl-2-(4Z,7Z,10Z,13Z,16Z,19Z-docosahexaenoyl)-sn-glycero-3-phospho-N-methylethanolamine + S-adenosyl-L-homocysteine + H(+)</text>
        <dbReference type="Rhea" id="RHEA:70763"/>
        <dbReference type="ChEBI" id="CHEBI:15378"/>
        <dbReference type="ChEBI" id="CHEBI:57856"/>
        <dbReference type="ChEBI" id="CHEBI:59789"/>
        <dbReference type="ChEBI" id="CHEBI:78261"/>
        <dbReference type="ChEBI" id="CHEBI:189861"/>
    </reaction>
    <physiologicalReaction direction="left-to-right" evidence="16">
        <dbReference type="Rhea" id="RHEA:70764"/>
    </physiologicalReaction>
</comment>
<dbReference type="GO" id="GO:0006656">
    <property type="term" value="P:phosphatidylcholine biosynthetic process"/>
    <property type="evidence" value="ECO:0007669"/>
    <property type="project" value="UniProtKB-UniRule"/>
</dbReference>
<comment type="catalytic activity">
    <reaction evidence="23">
        <text>1,2-di-(9Z,12Z,15Z-octadecatrienoyl)-sn-glycero-3-phospho-N-methylethanolamine + S-adenosyl-L-methionine = 1,2-di-(9Z,12Z,15Z-octadecatrienoyl)-sn-glycero-3-phospho-N,N-dimethylethanolamine + S-adenosyl-L-homocysteine + H(+)</text>
        <dbReference type="Rhea" id="RHEA:70755"/>
        <dbReference type="ChEBI" id="CHEBI:15378"/>
        <dbReference type="ChEBI" id="CHEBI:57856"/>
        <dbReference type="ChEBI" id="CHEBI:59789"/>
        <dbReference type="ChEBI" id="CHEBI:189859"/>
        <dbReference type="ChEBI" id="CHEBI:189860"/>
    </reaction>
    <physiologicalReaction direction="left-to-right" evidence="23">
        <dbReference type="Rhea" id="RHEA:70756"/>
    </physiologicalReaction>
</comment>
<feature type="region of interest" description="Disordered" evidence="28">
    <location>
        <begin position="1"/>
        <end position="49"/>
    </location>
</feature>
<evidence type="ECO:0000256" key="23">
    <source>
        <dbReference type="ARBA" id="ARBA00051880"/>
    </source>
</evidence>
<dbReference type="EMBL" id="JAULJE010000020">
    <property type="protein sequence ID" value="KAK1331756.1"/>
    <property type="molecule type" value="Genomic_DNA"/>
</dbReference>
<evidence type="ECO:0000256" key="21">
    <source>
        <dbReference type="ARBA" id="ARBA00051451"/>
    </source>
</evidence>
<organism evidence="30 31">
    <name type="scientific">Cnephaeus nilssonii</name>
    <name type="common">Northern bat</name>
    <name type="synonym">Eptesicus nilssonii</name>
    <dbReference type="NCBI Taxonomy" id="3371016"/>
    <lineage>
        <taxon>Eukaryota</taxon>
        <taxon>Metazoa</taxon>
        <taxon>Chordata</taxon>
        <taxon>Craniata</taxon>
        <taxon>Vertebrata</taxon>
        <taxon>Euteleostomi</taxon>
        <taxon>Mammalia</taxon>
        <taxon>Eutheria</taxon>
        <taxon>Laurasiatheria</taxon>
        <taxon>Chiroptera</taxon>
        <taxon>Yangochiroptera</taxon>
        <taxon>Vespertilionidae</taxon>
        <taxon>Cnephaeus</taxon>
    </lineage>
</organism>
<feature type="region of interest" description="Disordered" evidence="28">
    <location>
        <begin position="101"/>
        <end position="133"/>
    </location>
</feature>
<evidence type="ECO:0000256" key="11">
    <source>
        <dbReference type="ARBA" id="ARBA00023128"/>
    </source>
</evidence>
<comment type="catalytic activity">
    <reaction evidence="24">
        <text>1,2-di-(9Z-octadecenoyl)-sn-glycero-3-phosphoethanolamine + S-adenosyl-L-methionine = 1,2-di-(9Z-octadecenoyl)-sn-glycero-3-phospho-N-methylethanolamine + S-adenosyl-L-homocysteine + H(+)</text>
        <dbReference type="Rhea" id="RHEA:70619"/>
        <dbReference type="ChEBI" id="CHEBI:15378"/>
        <dbReference type="ChEBI" id="CHEBI:57856"/>
        <dbReference type="ChEBI" id="CHEBI:59789"/>
        <dbReference type="ChEBI" id="CHEBI:74986"/>
        <dbReference type="ChEBI" id="CHEBI:85679"/>
    </reaction>
    <physiologicalReaction direction="left-to-right" evidence="24">
        <dbReference type="Rhea" id="RHEA:70620"/>
    </physiologicalReaction>
</comment>
<evidence type="ECO:0000256" key="24">
    <source>
        <dbReference type="ARBA" id="ARBA00051941"/>
    </source>
</evidence>
<evidence type="ECO:0000256" key="27">
    <source>
        <dbReference type="HAMAP-Rule" id="MF_03216"/>
    </source>
</evidence>
<comment type="catalytic activity">
    <reaction evidence="27">
        <text>a 1,2-diacyl-sn-glycero-3-phosphoethanolamine + S-adenosyl-L-methionine = a 1,2-diacyl-sn-glycero-3-phospho-N-methylethanolamine + S-adenosyl-L-homocysteine + H(+)</text>
        <dbReference type="Rhea" id="RHEA:11164"/>
        <dbReference type="ChEBI" id="CHEBI:15378"/>
        <dbReference type="ChEBI" id="CHEBI:57856"/>
        <dbReference type="ChEBI" id="CHEBI:59789"/>
        <dbReference type="ChEBI" id="CHEBI:64573"/>
        <dbReference type="ChEBI" id="CHEBI:64612"/>
        <dbReference type="EC" id="2.1.1.17"/>
    </reaction>
</comment>
<evidence type="ECO:0000256" key="6">
    <source>
        <dbReference type="ARBA" id="ARBA00022691"/>
    </source>
</evidence>
<dbReference type="Pfam" id="PF04191">
    <property type="entry name" value="PEMT"/>
    <property type="match status" value="1"/>
</dbReference>
<dbReference type="GO" id="GO:0000773">
    <property type="term" value="F:phosphatidyl-N-methylethanolamine N-methyltransferase activity"/>
    <property type="evidence" value="ECO:0007669"/>
    <property type="project" value="UniProtKB-UniRule"/>
</dbReference>
<comment type="catalytic activity">
    <reaction evidence="25">
        <text>1,2-di-(9Z,12Z,15Z-octadecatrienoyl)-sn-glycero-3-phosphoethanolamine + S-adenosyl-L-methionine = 1,2-di-(9Z,12Z,15Z-octadecatrienoyl)-sn-glycero-3-phospho-N-methylethanolamine + S-adenosyl-L-homocysteine + H(+)</text>
        <dbReference type="Rhea" id="RHEA:70751"/>
        <dbReference type="ChEBI" id="CHEBI:15378"/>
        <dbReference type="ChEBI" id="CHEBI:57856"/>
        <dbReference type="ChEBI" id="CHEBI:59789"/>
        <dbReference type="ChEBI" id="CHEBI:189858"/>
        <dbReference type="ChEBI" id="CHEBI:189859"/>
    </reaction>
    <physiologicalReaction direction="left-to-right" evidence="25">
        <dbReference type="Rhea" id="RHEA:70752"/>
    </physiologicalReaction>
</comment>
<keyword evidence="3 27" id="KW-0444">Lipid biosynthesis</keyword>
<evidence type="ECO:0000256" key="25">
    <source>
        <dbReference type="ARBA" id="ARBA00052126"/>
    </source>
</evidence>